<evidence type="ECO:0000256" key="2">
    <source>
        <dbReference type="SAM" id="MobiDB-lite"/>
    </source>
</evidence>
<feature type="region of interest" description="Disordered" evidence="2">
    <location>
        <begin position="220"/>
        <end position="251"/>
    </location>
</feature>
<reference evidence="5" key="1">
    <citation type="journal article" date="2014" name="Science">
        <title>Ancient hybridizations among the ancestral genomes of bread wheat.</title>
        <authorList>
            <consortium name="International Wheat Genome Sequencing Consortium,"/>
            <person name="Marcussen T."/>
            <person name="Sandve S.R."/>
            <person name="Heier L."/>
            <person name="Spannagl M."/>
            <person name="Pfeifer M."/>
            <person name="Jakobsen K.S."/>
            <person name="Wulff B.B."/>
            <person name="Steuernagel B."/>
            <person name="Mayer K.F."/>
            <person name="Olsen O.A."/>
        </authorList>
    </citation>
    <scope>NUCLEOTIDE SEQUENCE [LARGE SCALE GENOMIC DNA]</scope>
    <source>
        <strain evidence="5">cv. AL8/78</strain>
    </source>
</reference>
<reference evidence="5" key="2">
    <citation type="journal article" date="2017" name="Nat. Plants">
        <title>The Aegilops tauschii genome reveals multiple impacts of transposons.</title>
        <authorList>
            <person name="Zhao G."/>
            <person name="Zou C."/>
            <person name="Li K."/>
            <person name="Wang K."/>
            <person name="Li T."/>
            <person name="Gao L."/>
            <person name="Zhang X."/>
            <person name="Wang H."/>
            <person name="Yang Z."/>
            <person name="Liu X."/>
            <person name="Jiang W."/>
            <person name="Mao L."/>
            <person name="Kong X."/>
            <person name="Jiao Y."/>
            <person name="Jia J."/>
        </authorList>
    </citation>
    <scope>NUCLEOTIDE SEQUENCE [LARGE SCALE GENOMIC DNA]</scope>
    <source>
        <strain evidence="5">cv. AL8/78</strain>
    </source>
</reference>
<reference evidence="4" key="4">
    <citation type="submission" date="2019-03" db="UniProtKB">
        <authorList>
            <consortium name="EnsemblPlants"/>
        </authorList>
    </citation>
    <scope>IDENTIFICATION</scope>
</reference>
<dbReference type="PROSITE" id="PS50158">
    <property type="entry name" value="ZF_CCHC"/>
    <property type="match status" value="1"/>
</dbReference>
<dbReference type="GO" id="GO:0008270">
    <property type="term" value="F:zinc ion binding"/>
    <property type="evidence" value="ECO:0007669"/>
    <property type="project" value="UniProtKB-KW"/>
</dbReference>
<dbReference type="PANTHER" id="PTHR33087">
    <property type="entry name" value="OS07G0539200 PROTEIN"/>
    <property type="match status" value="1"/>
</dbReference>
<dbReference type="InterPro" id="IPR036875">
    <property type="entry name" value="Znf_CCHC_sf"/>
</dbReference>
<evidence type="ECO:0000256" key="1">
    <source>
        <dbReference type="PROSITE-ProRule" id="PRU00047"/>
    </source>
</evidence>
<dbReference type="InterPro" id="IPR001878">
    <property type="entry name" value="Znf_CCHC"/>
</dbReference>
<sequence length="418" mass="44597">PLPCLALRAGGHHSAVPRSGGGAHPRLVAMASRVSLSGSLSSGSGFSSSAPPANLALPSPLQPPPRPDLAPSSLMRPRPLIRSIIVPPVLGTAFGPIVQGETGGPSRVPVPRRAEDAWHTKVRRRPRAPPCRDRLPRRRLPPSRPRVLSAPRPPPFSRLPVELHGCCYNCGSDGHISADCSNPPFCVRCRGVGHISRGCTRPRSPSPVDQPVQPPALRRRVEDAAPPSPRHSATSQSLPPPPPGPPPLGVVRLWSDVVREPAQGSLQAAGATAGPEFSVPFGQHAPVRPAAVRAQAEQEDLVEACFLEASEDIWQMEAELARAVLVTVTGNRPTVDLASATEALHAAFDIGPADMSIRSYFPDDFLVLCRDGAIRNRMVRAGHAHSSWFELNLRPWNRQAHATAASLPFLVPIALRGV</sequence>
<feature type="compositionally biased region" description="Pro residues" evidence="2">
    <location>
        <begin position="238"/>
        <end position="248"/>
    </location>
</feature>
<dbReference type="Gene3D" id="4.10.60.10">
    <property type="entry name" value="Zinc finger, CCHC-type"/>
    <property type="match status" value="1"/>
</dbReference>
<protein>
    <recommendedName>
        <fullName evidence="3">CCHC-type domain-containing protein</fullName>
    </recommendedName>
</protein>
<dbReference type="SMART" id="SM00343">
    <property type="entry name" value="ZnF_C2HC"/>
    <property type="match status" value="2"/>
</dbReference>
<reference evidence="4" key="3">
    <citation type="journal article" date="2017" name="Nature">
        <title>Genome sequence of the progenitor of the wheat D genome Aegilops tauschii.</title>
        <authorList>
            <person name="Luo M.C."/>
            <person name="Gu Y.Q."/>
            <person name="Puiu D."/>
            <person name="Wang H."/>
            <person name="Twardziok S.O."/>
            <person name="Deal K.R."/>
            <person name="Huo N."/>
            <person name="Zhu T."/>
            <person name="Wang L."/>
            <person name="Wang Y."/>
            <person name="McGuire P.E."/>
            <person name="Liu S."/>
            <person name="Long H."/>
            <person name="Ramasamy R.K."/>
            <person name="Rodriguez J.C."/>
            <person name="Van S.L."/>
            <person name="Yuan L."/>
            <person name="Wang Z."/>
            <person name="Xia Z."/>
            <person name="Xiao L."/>
            <person name="Anderson O.D."/>
            <person name="Ouyang S."/>
            <person name="Liang Y."/>
            <person name="Zimin A.V."/>
            <person name="Pertea G."/>
            <person name="Qi P."/>
            <person name="Bennetzen J.L."/>
            <person name="Dai X."/>
            <person name="Dawson M.W."/>
            <person name="Muller H.G."/>
            <person name="Kugler K."/>
            <person name="Rivarola-Duarte L."/>
            <person name="Spannagl M."/>
            <person name="Mayer K.F.X."/>
            <person name="Lu F.H."/>
            <person name="Bevan M.W."/>
            <person name="Leroy P."/>
            <person name="Li P."/>
            <person name="You F.M."/>
            <person name="Sun Q."/>
            <person name="Liu Z."/>
            <person name="Lyons E."/>
            <person name="Wicker T."/>
            <person name="Salzberg S.L."/>
            <person name="Devos K.M."/>
            <person name="Dvorak J."/>
        </authorList>
    </citation>
    <scope>NUCLEOTIDE SEQUENCE [LARGE SCALE GENOMIC DNA]</scope>
    <source>
        <strain evidence="4">cv. AL8/78</strain>
    </source>
</reference>
<name>A0A453APD9_AEGTS</name>
<feature type="region of interest" description="Disordered" evidence="2">
    <location>
        <begin position="96"/>
        <end position="154"/>
    </location>
</feature>
<feature type="domain" description="CCHC-type" evidence="3">
    <location>
        <begin position="167"/>
        <end position="182"/>
    </location>
</feature>
<accession>A0A453APD9</accession>
<organism evidence="4 5">
    <name type="scientific">Aegilops tauschii subsp. strangulata</name>
    <name type="common">Goatgrass</name>
    <dbReference type="NCBI Taxonomy" id="200361"/>
    <lineage>
        <taxon>Eukaryota</taxon>
        <taxon>Viridiplantae</taxon>
        <taxon>Streptophyta</taxon>
        <taxon>Embryophyta</taxon>
        <taxon>Tracheophyta</taxon>
        <taxon>Spermatophyta</taxon>
        <taxon>Magnoliopsida</taxon>
        <taxon>Liliopsida</taxon>
        <taxon>Poales</taxon>
        <taxon>Poaceae</taxon>
        <taxon>BOP clade</taxon>
        <taxon>Pooideae</taxon>
        <taxon>Triticodae</taxon>
        <taxon>Triticeae</taxon>
        <taxon>Triticinae</taxon>
        <taxon>Aegilops</taxon>
    </lineage>
</organism>
<keyword evidence="1" id="KW-0479">Metal-binding</keyword>
<dbReference type="PANTHER" id="PTHR33087:SF42">
    <property type="entry name" value="DUF4283 DOMAIN-CONTAINING PROTEIN"/>
    <property type="match status" value="1"/>
</dbReference>
<dbReference type="EnsemblPlants" id="AET2Gv20216500.1">
    <property type="protein sequence ID" value="AET2Gv20216500.1"/>
    <property type="gene ID" value="AET2Gv20216500"/>
</dbReference>
<evidence type="ECO:0000313" key="5">
    <source>
        <dbReference type="Proteomes" id="UP000015105"/>
    </source>
</evidence>
<dbReference type="AlphaFoldDB" id="A0A453APD9"/>
<keyword evidence="1" id="KW-0862">Zinc</keyword>
<evidence type="ECO:0000313" key="4">
    <source>
        <dbReference type="EnsemblPlants" id="AET2Gv20216500.1"/>
    </source>
</evidence>
<reference evidence="4" key="5">
    <citation type="journal article" date="2021" name="G3 (Bethesda)">
        <title>Aegilops tauschii genome assembly Aet v5.0 features greater sequence contiguity and improved annotation.</title>
        <authorList>
            <person name="Wang L."/>
            <person name="Zhu T."/>
            <person name="Rodriguez J.C."/>
            <person name="Deal K.R."/>
            <person name="Dubcovsky J."/>
            <person name="McGuire P.E."/>
            <person name="Lux T."/>
            <person name="Spannagl M."/>
            <person name="Mayer K.F.X."/>
            <person name="Baldrich P."/>
            <person name="Meyers B.C."/>
            <person name="Huo N."/>
            <person name="Gu Y.Q."/>
            <person name="Zhou H."/>
            <person name="Devos K.M."/>
            <person name="Bennetzen J.L."/>
            <person name="Unver T."/>
            <person name="Budak H."/>
            <person name="Gulick P.J."/>
            <person name="Galiba G."/>
            <person name="Kalapos B."/>
            <person name="Nelson D.R."/>
            <person name="Li P."/>
            <person name="You F.M."/>
            <person name="Luo M.C."/>
            <person name="Dvorak J."/>
        </authorList>
    </citation>
    <scope>NUCLEOTIDE SEQUENCE [LARGE SCALE GENOMIC DNA]</scope>
    <source>
        <strain evidence="4">cv. AL8/78</strain>
    </source>
</reference>
<feature type="compositionally biased region" description="Low complexity" evidence="2">
    <location>
        <begin position="38"/>
        <end position="59"/>
    </location>
</feature>
<dbReference type="Proteomes" id="UP000015105">
    <property type="component" value="Chromosome 2D"/>
</dbReference>
<dbReference type="SUPFAM" id="SSF57756">
    <property type="entry name" value="Retrovirus zinc finger-like domains"/>
    <property type="match status" value="1"/>
</dbReference>
<dbReference type="Gramene" id="AET2Gv20216500.1">
    <property type="protein sequence ID" value="AET2Gv20216500.1"/>
    <property type="gene ID" value="AET2Gv20216500"/>
</dbReference>
<keyword evidence="1" id="KW-0863">Zinc-finger</keyword>
<dbReference type="GO" id="GO:0003676">
    <property type="term" value="F:nucleic acid binding"/>
    <property type="evidence" value="ECO:0007669"/>
    <property type="project" value="InterPro"/>
</dbReference>
<dbReference type="InterPro" id="IPR053253">
    <property type="entry name" value="Sex_diff_modulator"/>
</dbReference>
<keyword evidence="5" id="KW-1185">Reference proteome</keyword>
<feature type="region of interest" description="Disordered" evidence="2">
    <location>
        <begin position="38"/>
        <end position="74"/>
    </location>
</feature>
<evidence type="ECO:0000259" key="3">
    <source>
        <dbReference type="PROSITE" id="PS50158"/>
    </source>
</evidence>
<proteinExistence type="predicted"/>
<dbReference type="STRING" id="200361.A0A453APD9"/>
<dbReference type="Pfam" id="PF00098">
    <property type="entry name" value="zf-CCHC"/>
    <property type="match status" value="1"/>
</dbReference>